<dbReference type="GO" id="GO:0006355">
    <property type="term" value="P:regulation of DNA-templated transcription"/>
    <property type="evidence" value="ECO:0007669"/>
    <property type="project" value="InterPro"/>
</dbReference>
<dbReference type="Pfam" id="PF00990">
    <property type="entry name" value="GGDEF"/>
    <property type="match status" value="1"/>
</dbReference>
<dbReference type="SMART" id="SM00267">
    <property type="entry name" value="GGDEF"/>
    <property type="match status" value="1"/>
</dbReference>
<dbReference type="NCBIfam" id="TIGR00254">
    <property type="entry name" value="GGDEF"/>
    <property type="match status" value="1"/>
</dbReference>
<dbReference type="InterPro" id="IPR000014">
    <property type="entry name" value="PAS"/>
</dbReference>
<proteinExistence type="predicted"/>
<evidence type="ECO:0000313" key="3">
    <source>
        <dbReference type="EMBL" id="QKE29079.1"/>
    </source>
</evidence>
<sequence length="414" mass="48326">MILSGLILPIICKKYNISCILFSEDFKIVEFTDNLIDFVDDFKTISVNSDIRDFFWEFVGLEEKLKDLNINNKDYLHIPMLSKRDIFYDVNIELCYFETNKIFYIAMFTKQSKLTMDYVQAIQLINQENLHYENQKEDIKNNEMYFNLINQNLISFHINEKGIITEANEACTSFFGLNQNDMIGSHFSKYFFSREVNISSTQVSSILQATNLDGVDIFFHTDIIPMKFTYNNRADNIIICQDITYLKKIQSELEYSADHDSLTGLPNRSMLIRKIDNAISKSKDSEEFFALCFIDLNKFKKVNDEYGHHVGDMLLKHLGEVLSDIIRDDDTLARIGGDEFVILFEHLKSLEYLNLTLKRIEEISKKNPLNYTEDLTIPLSFSLGVSIYPKDGDNIEDLLNYADEKMYEDKKIRV</sequence>
<dbReference type="InterPro" id="IPR035965">
    <property type="entry name" value="PAS-like_dom_sf"/>
</dbReference>
<dbReference type="SUPFAM" id="SSF55785">
    <property type="entry name" value="PYP-like sensor domain (PAS domain)"/>
    <property type="match status" value="1"/>
</dbReference>
<dbReference type="InterPro" id="IPR052163">
    <property type="entry name" value="DGC-Regulatory_Protein"/>
</dbReference>
<organism evidence="3 4">
    <name type="scientific">Arcobacter acticola</name>
    <dbReference type="NCBI Taxonomy" id="1849015"/>
    <lineage>
        <taxon>Bacteria</taxon>
        <taxon>Pseudomonadati</taxon>
        <taxon>Campylobacterota</taxon>
        <taxon>Epsilonproteobacteria</taxon>
        <taxon>Campylobacterales</taxon>
        <taxon>Arcobacteraceae</taxon>
        <taxon>Arcobacter</taxon>
    </lineage>
</organism>
<dbReference type="RefSeq" id="WP_172126633.1">
    <property type="nucleotide sequence ID" value="NZ_CP042652.1"/>
</dbReference>
<name>A0A6M8ELY7_9BACT</name>
<feature type="domain" description="GGDEF" evidence="2">
    <location>
        <begin position="287"/>
        <end position="414"/>
    </location>
</feature>
<evidence type="ECO:0000259" key="2">
    <source>
        <dbReference type="PROSITE" id="PS50887"/>
    </source>
</evidence>
<dbReference type="EMBL" id="CP042652">
    <property type="protein sequence ID" value="QKE29079.1"/>
    <property type="molecule type" value="Genomic_DNA"/>
</dbReference>
<dbReference type="PROSITE" id="PS50887">
    <property type="entry name" value="GGDEF"/>
    <property type="match status" value="1"/>
</dbReference>
<dbReference type="InterPro" id="IPR029787">
    <property type="entry name" value="Nucleotide_cyclase"/>
</dbReference>
<dbReference type="InterPro" id="IPR013767">
    <property type="entry name" value="PAS_fold"/>
</dbReference>
<evidence type="ECO:0000313" key="4">
    <source>
        <dbReference type="Proteomes" id="UP000503483"/>
    </source>
</evidence>
<gene>
    <name evidence="3" type="ORF">AACT_1932</name>
</gene>
<dbReference type="AlphaFoldDB" id="A0A6M8ELY7"/>
<dbReference type="Gene3D" id="3.30.70.270">
    <property type="match status" value="1"/>
</dbReference>
<dbReference type="KEGG" id="paco:AACT_1932"/>
<dbReference type="NCBIfam" id="TIGR00229">
    <property type="entry name" value="sensory_box"/>
    <property type="match status" value="1"/>
</dbReference>
<dbReference type="Proteomes" id="UP000503483">
    <property type="component" value="Chromosome"/>
</dbReference>
<dbReference type="Gene3D" id="3.30.450.20">
    <property type="entry name" value="PAS domain"/>
    <property type="match status" value="1"/>
</dbReference>
<accession>A0A6M8ELY7</accession>
<dbReference type="InterPro" id="IPR000160">
    <property type="entry name" value="GGDEF_dom"/>
</dbReference>
<evidence type="ECO:0000259" key="1">
    <source>
        <dbReference type="PROSITE" id="PS50112"/>
    </source>
</evidence>
<reference evidence="3 4" key="1">
    <citation type="submission" date="2019-08" db="EMBL/GenBank/DDBJ databases">
        <title>Complete genome sequence of Arcobacter acticola.</title>
        <authorList>
            <person name="Miller W."/>
        </authorList>
    </citation>
    <scope>NUCLEOTIDE SEQUENCE [LARGE SCALE GENOMIC DNA]</scope>
    <source>
        <strain evidence="3 4">KCTC 52212</strain>
    </source>
</reference>
<dbReference type="Pfam" id="PF00989">
    <property type="entry name" value="PAS"/>
    <property type="match status" value="1"/>
</dbReference>
<dbReference type="CDD" id="cd01949">
    <property type="entry name" value="GGDEF"/>
    <property type="match status" value="1"/>
</dbReference>
<dbReference type="InterPro" id="IPR043128">
    <property type="entry name" value="Rev_trsase/Diguanyl_cyclase"/>
</dbReference>
<feature type="domain" description="PAS" evidence="1">
    <location>
        <begin position="156"/>
        <end position="184"/>
    </location>
</feature>
<keyword evidence="4" id="KW-1185">Reference proteome</keyword>
<dbReference type="PROSITE" id="PS50112">
    <property type="entry name" value="PAS"/>
    <property type="match status" value="1"/>
</dbReference>
<dbReference type="PANTHER" id="PTHR46663:SF2">
    <property type="entry name" value="GGDEF DOMAIN-CONTAINING PROTEIN"/>
    <property type="match status" value="1"/>
</dbReference>
<dbReference type="PANTHER" id="PTHR46663">
    <property type="entry name" value="DIGUANYLATE CYCLASE DGCT-RELATED"/>
    <property type="match status" value="1"/>
</dbReference>
<protein>
    <submittedName>
        <fullName evidence="3">Diguanylate cyclase</fullName>
    </submittedName>
</protein>
<dbReference type="SUPFAM" id="SSF55073">
    <property type="entry name" value="Nucleotide cyclase"/>
    <property type="match status" value="1"/>
</dbReference>